<evidence type="ECO:0000313" key="3">
    <source>
        <dbReference type="Proteomes" id="UP001066276"/>
    </source>
</evidence>
<feature type="compositionally biased region" description="Basic and acidic residues" evidence="1">
    <location>
        <begin position="8"/>
        <end position="23"/>
    </location>
</feature>
<reference evidence="2" key="1">
    <citation type="journal article" date="2022" name="bioRxiv">
        <title>Sequencing and chromosome-scale assembly of the giantPleurodeles waltlgenome.</title>
        <authorList>
            <person name="Brown T."/>
            <person name="Elewa A."/>
            <person name="Iarovenko S."/>
            <person name="Subramanian E."/>
            <person name="Araus A.J."/>
            <person name="Petzold A."/>
            <person name="Susuki M."/>
            <person name="Suzuki K.-i.T."/>
            <person name="Hayashi T."/>
            <person name="Toyoda A."/>
            <person name="Oliveira C."/>
            <person name="Osipova E."/>
            <person name="Leigh N.D."/>
            <person name="Simon A."/>
            <person name="Yun M.H."/>
        </authorList>
    </citation>
    <scope>NUCLEOTIDE SEQUENCE</scope>
    <source>
        <strain evidence="2">20211129_DDA</strain>
        <tissue evidence="2">Liver</tissue>
    </source>
</reference>
<proteinExistence type="predicted"/>
<keyword evidence="3" id="KW-1185">Reference proteome</keyword>
<dbReference type="AlphaFoldDB" id="A0AAV7QJE8"/>
<dbReference type="EMBL" id="JANPWB010000010">
    <property type="protein sequence ID" value="KAJ1139472.1"/>
    <property type="molecule type" value="Genomic_DNA"/>
</dbReference>
<feature type="region of interest" description="Disordered" evidence="1">
    <location>
        <begin position="1"/>
        <end position="23"/>
    </location>
</feature>
<organism evidence="2 3">
    <name type="scientific">Pleurodeles waltl</name>
    <name type="common">Iberian ribbed newt</name>
    <dbReference type="NCBI Taxonomy" id="8319"/>
    <lineage>
        <taxon>Eukaryota</taxon>
        <taxon>Metazoa</taxon>
        <taxon>Chordata</taxon>
        <taxon>Craniata</taxon>
        <taxon>Vertebrata</taxon>
        <taxon>Euteleostomi</taxon>
        <taxon>Amphibia</taxon>
        <taxon>Batrachia</taxon>
        <taxon>Caudata</taxon>
        <taxon>Salamandroidea</taxon>
        <taxon>Salamandridae</taxon>
        <taxon>Pleurodelinae</taxon>
        <taxon>Pleurodeles</taxon>
    </lineage>
</organism>
<gene>
    <name evidence="2" type="ORF">NDU88_005843</name>
</gene>
<evidence type="ECO:0000313" key="2">
    <source>
        <dbReference type="EMBL" id="KAJ1139472.1"/>
    </source>
</evidence>
<dbReference type="Proteomes" id="UP001066276">
    <property type="component" value="Chromosome 6"/>
</dbReference>
<protein>
    <submittedName>
        <fullName evidence="2">Uncharacterized protein</fullName>
    </submittedName>
</protein>
<accession>A0AAV7QJE8</accession>
<comment type="caution">
    <text evidence="2">The sequence shown here is derived from an EMBL/GenBank/DDBJ whole genome shotgun (WGS) entry which is preliminary data.</text>
</comment>
<evidence type="ECO:0000256" key="1">
    <source>
        <dbReference type="SAM" id="MobiDB-lite"/>
    </source>
</evidence>
<name>A0AAV7QJE8_PLEWA</name>
<sequence>MLPGTRCQIDKKMRGRALRESAVRSDRRCKKRHRCKKRRRVDAITFPFVYHNLEMEKDDTKRLCENDNLTMSHIDKT</sequence>